<dbReference type="RefSeq" id="WP_274924922.1">
    <property type="nucleotide sequence ID" value="NZ_JAKELO010000002.1"/>
</dbReference>
<dbReference type="PANTHER" id="PTHR47271">
    <property type="entry name" value="ARGININE DEIMINASE"/>
    <property type="match status" value="1"/>
</dbReference>
<proteinExistence type="inferred from homology"/>
<reference evidence="2" key="1">
    <citation type="submission" date="2022-01" db="EMBL/GenBank/DDBJ databases">
        <title>Draft genome of Methanogenium marinum DSM 15558.</title>
        <authorList>
            <person name="Chen S.-C."/>
            <person name="You Y.-T."/>
        </authorList>
    </citation>
    <scope>NUCLEOTIDE SEQUENCE</scope>
    <source>
        <strain evidence="2">DSM 15558</strain>
    </source>
</reference>
<name>A0A9Q4PVR0_9EURY</name>
<sequence>MSEFGVYSETGRLHTVLVHRPGDELRHLTPSNRRDLLFDDVLWVDRAASEHDEFTHLMKSEGVTVCRLEDLLEESIGQNPACRSELAASALQAAGSSTPLAEKLFEYLIESEPAALVHHLTAGLRLADLAGRDTLHLQQQSLVAASSDPDSFIIPPLPNTMYTRDTSSWFAGGLTLNPMYWPVRRRETMNTAAVYRHHPCFIAKDNPIWYGGDSTDAGHPPATRETTSMEGGDVMHAGTRTILFGMSERTGPQAIETIASRLFAADAADRIIVCQLSPDRAHMHLDTVFTFLDPGTATIYPPVIEKAPAFSLHPGKETTDGMTHVMVKREVSFTRAVADALGERLTIIPTGGDRYEAEREQWDDGNNVVALRPGVIVAYARNIHTNRSMEKEGIEVLEISGAELCRGRGGTHCMTCPLRRDPV</sequence>
<dbReference type="NCBIfam" id="NF002381">
    <property type="entry name" value="PRK01388.1"/>
    <property type="match status" value="1"/>
</dbReference>
<evidence type="ECO:0000313" key="2">
    <source>
        <dbReference type="EMBL" id="MDE4908290.1"/>
    </source>
</evidence>
<gene>
    <name evidence="2" type="ORF">L0665_06660</name>
</gene>
<keyword evidence="3" id="KW-1185">Reference proteome</keyword>
<dbReference type="Proteomes" id="UP001143747">
    <property type="component" value="Unassembled WGS sequence"/>
</dbReference>
<dbReference type="PIRSF" id="PIRSF006356">
    <property type="entry name" value="Arg_deiminase"/>
    <property type="match status" value="1"/>
</dbReference>
<dbReference type="GO" id="GO:0019546">
    <property type="term" value="P:L-arginine deiminase pathway"/>
    <property type="evidence" value="ECO:0007669"/>
    <property type="project" value="TreeGrafter"/>
</dbReference>
<dbReference type="Pfam" id="PF02274">
    <property type="entry name" value="ADI"/>
    <property type="match status" value="1"/>
</dbReference>
<dbReference type="EC" id="3.5.3.6" evidence="2"/>
<dbReference type="Gene3D" id="3.75.10.10">
    <property type="entry name" value="L-arginine/glycine Amidinotransferase, Chain A"/>
    <property type="match status" value="1"/>
</dbReference>
<dbReference type="EMBL" id="JAKELO010000002">
    <property type="protein sequence ID" value="MDE4908290.1"/>
    <property type="molecule type" value="Genomic_DNA"/>
</dbReference>
<dbReference type="PANTHER" id="PTHR47271:SF2">
    <property type="entry name" value="ARGININE DEIMINASE"/>
    <property type="match status" value="1"/>
</dbReference>
<comment type="caution">
    <text evidence="2">The sequence shown here is derived from an EMBL/GenBank/DDBJ whole genome shotgun (WGS) entry which is preliminary data.</text>
</comment>
<dbReference type="HAMAP" id="MF_00242">
    <property type="entry name" value="Arg_deiminase"/>
    <property type="match status" value="1"/>
</dbReference>
<dbReference type="InterPro" id="IPR003876">
    <property type="entry name" value="Arg_deiminase"/>
</dbReference>
<dbReference type="SUPFAM" id="SSF55909">
    <property type="entry name" value="Pentein"/>
    <property type="match status" value="1"/>
</dbReference>
<dbReference type="Gene3D" id="1.10.3930.10">
    <property type="entry name" value="Arginine deiminase"/>
    <property type="match status" value="1"/>
</dbReference>
<protein>
    <submittedName>
        <fullName evidence="2">Arginine deiminase</fullName>
        <ecNumber evidence="2">3.5.3.6</ecNumber>
    </submittedName>
</protein>
<keyword evidence="1 2" id="KW-0378">Hydrolase</keyword>
<dbReference type="AlphaFoldDB" id="A0A9Q4PVR0"/>
<evidence type="ECO:0000313" key="3">
    <source>
        <dbReference type="Proteomes" id="UP001143747"/>
    </source>
</evidence>
<organism evidence="2 3">
    <name type="scientific">Methanogenium marinum</name>
    <dbReference type="NCBI Taxonomy" id="348610"/>
    <lineage>
        <taxon>Archaea</taxon>
        <taxon>Methanobacteriati</taxon>
        <taxon>Methanobacteriota</taxon>
        <taxon>Stenosarchaea group</taxon>
        <taxon>Methanomicrobia</taxon>
        <taxon>Methanomicrobiales</taxon>
        <taxon>Methanomicrobiaceae</taxon>
        <taxon>Methanogenium</taxon>
    </lineage>
</organism>
<dbReference type="PRINTS" id="PR01466">
    <property type="entry name" value="ARGDEIMINASE"/>
</dbReference>
<accession>A0A9Q4PVR0</accession>
<dbReference type="GO" id="GO:0016990">
    <property type="term" value="F:arginine deiminase activity"/>
    <property type="evidence" value="ECO:0007669"/>
    <property type="project" value="UniProtKB-EC"/>
</dbReference>
<evidence type="ECO:0000256" key="1">
    <source>
        <dbReference type="ARBA" id="ARBA00022801"/>
    </source>
</evidence>